<reference evidence="1 2" key="1">
    <citation type="submission" date="2018-05" db="EMBL/GenBank/DDBJ databases">
        <title>Brachybacterium sp. M1HQ-2T, whole genome shotgun sequence.</title>
        <authorList>
            <person name="Tuo L."/>
        </authorList>
    </citation>
    <scope>NUCLEOTIDE SEQUENCE [LARGE SCALE GENOMIC DNA]</scope>
    <source>
        <strain evidence="1 2">M1HQ-2</strain>
    </source>
</reference>
<evidence type="ECO:0000313" key="1">
    <source>
        <dbReference type="EMBL" id="PWH05353.1"/>
    </source>
</evidence>
<protein>
    <recommendedName>
        <fullName evidence="3">DUF3841 domain-containing protein</fullName>
    </recommendedName>
</protein>
<keyword evidence="2" id="KW-1185">Reference proteome</keyword>
<accession>A0A2U2RHK5</accession>
<gene>
    <name evidence="1" type="ORF">DEO23_12225</name>
</gene>
<dbReference type="InterPro" id="IPR024211">
    <property type="entry name" value="DUF3841"/>
</dbReference>
<evidence type="ECO:0000313" key="2">
    <source>
        <dbReference type="Proteomes" id="UP000245590"/>
    </source>
</evidence>
<proteinExistence type="predicted"/>
<evidence type="ECO:0008006" key="3">
    <source>
        <dbReference type="Google" id="ProtNLM"/>
    </source>
</evidence>
<sequence>MASREPGCVRLPVRPWFLAPPLRVAADPAAEVLTLHTIQTLEAYEQLMATGVLVGDPSRGDAEFQEAYAWMLEQMDRRGVPGAPGGMVWLYALTSRRDLCRSARRARGDVLLTVRMARGRVLISDIADWCVVPNRYVHVPLRPGESEASWDERWEATDAEFTARSRPYTDLPMRQWPADLREQIELSWEAIFDPSTWAPGRMLQATARELRAEDIVGAVRIARTL</sequence>
<dbReference type="AlphaFoldDB" id="A0A2U2RHK5"/>
<dbReference type="OrthoDB" id="286252at2"/>
<organism evidence="1 2">
    <name type="scientific">Brachybacterium endophyticum</name>
    <dbReference type="NCBI Taxonomy" id="2182385"/>
    <lineage>
        <taxon>Bacteria</taxon>
        <taxon>Bacillati</taxon>
        <taxon>Actinomycetota</taxon>
        <taxon>Actinomycetes</taxon>
        <taxon>Micrococcales</taxon>
        <taxon>Dermabacteraceae</taxon>
        <taxon>Brachybacterium</taxon>
    </lineage>
</organism>
<dbReference type="Pfam" id="PF12952">
    <property type="entry name" value="DUF3841"/>
    <property type="match status" value="1"/>
</dbReference>
<dbReference type="Proteomes" id="UP000245590">
    <property type="component" value="Unassembled WGS sequence"/>
</dbReference>
<dbReference type="EMBL" id="QFKX01000005">
    <property type="protein sequence ID" value="PWH05353.1"/>
    <property type="molecule type" value="Genomic_DNA"/>
</dbReference>
<name>A0A2U2RHK5_9MICO</name>
<comment type="caution">
    <text evidence="1">The sequence shown here is derived from an EMBL/GenBank/DDBJ whole genome shotgun (WGS) entry which is preliminary data.</text>
</comment>